<accession>A0ABZ2LNY9</accession>
<dbReference type="CDD" id="cd00081">
    <property type="entry name" value="Hint"/>
    <property type="match status" value="1"/>
</dbReference>
<protein>
    <submittedName>
        <fullName evidence="2">Hint domain-containing protein</fullName>
    </submittedName>
</protein>
<evidence type="ECO:0000259" key="1">
    <source>
        <dbReference type="SMART" id="SM00306"/>
    </source>
</evidence>
<dbReference type="InterPro" id="IPR036844">
    <property type="entry name" value="Hint_dom_sf"/>
</dbReference>
<proteinExistence type="predicted"/>
<dbReference type="RefSeq" id="WP_394840307.1">
    <property type="nucleotide sequence ID" value="NZ_CP089929.1"/>
</dbReference>
<reference evidence="2" key="1">
    <citation type="submission" date="2021-12" db="EMBL/GenBank/DDBJ databases">
        <title>Discovery of the Pendulisporaceae a myxobacterial family with distinct sporulation behavior and unique specialized metabolism.</title>
        <authorList>
            <person name="Garcia R."/>
            <person name="Popoff A."/>
            <person name="Bader C.D."/>
            <person name="Loehr J."/>
            <person name="Walesch S."/>
            <person name="Walt C."/>
            <person name="Boldt J."/>
            <person name="Bunk B."/>
            <person name="Haeckl F.J.F.P.J."/>
            <person name="Gunesch A.P."/>
            <person name="Birkelbach J."/>
            <person name="Nuebel U."/>
            <person name="Pietschmann T."/>
            <person name="Bach T."/>
            <person name="Mueller R."/>
        </authorList>
    </citation>
    <scope>NUCLEOTIDE SEQUENCE</scope>
    <source>
        <strain evidence="2">MSr11367</strain>
    </source>
</reference>
<dbReference type="SMART" id="SM00306">
    <property type="entry name" value="HintN"/>
    <property type="match status" value="1"/>
</dbReference>
<dbReference type="Gene3D" id="2.170.16.10">
    <property type="entry name" value="Hedgehog/Intein (Hint) domain"/>
    <property type="match status" value="1"/>
</dbReference>
<dbReference type="PROSITE" id="PS50817">
    <property type="entry name" value="INTEIN_N_TER"/>
    <property type="match status" value="1"/>
</dbReference>
<name>A0ABZ2LNY9_9BACT</name>
<keyword evidence="3" id="KW-1185">Reference proteome</keyword>
<feature type="domain" description="Hint" evidence="1">
    <location>
        <begin position="84"/>
        <end position="185"/>
    </location>
</feature>
<gene>
    <name evidence="2" type="ORF">LVJ94_25820</name>
</gene>
<sequence length="247" mass="26662">MAAPPANADYTVFSCKAWEQTHDSSGSSHAASRCFEGIPWADCKAMIDDAYNKGLTTLKAQQWNTYWQWCPLVYAGKIQSVCPAGCFAGNTQLTDGEGSELSISEASEGVALKTLSDNSSTARPNLQGRAIDMAIRGPEAHDLYIFQLSNGRELRVTENHAMVLASGRLVKARNVRTSDAFVDATGASVPVLAIYREPATSDVYNVRMKSSSFEGHVVVAEGVLAGDNYLQNAVDGEEEMAISARRE</sequence>
<dbReference type="SUPFAM" id="SSF51294">
    <property type="entry name" value="Hedgehog/intein (Hint) domain"/>
    <property type="match status" value="1"/>
</dbReference>
<dbReference type="EMBL" id="CP089983">
    <property type="protein sequence ID" value="WXB10632.1"/>
    <property type="molecule type" value="Genomic_DNA"/>
</dbReference>
<evidence type="ECO:0000313" key="3">
    <source>
        <dbReference type="Proteomes" id="UP001374803"/>
    </source>
</evidence>
<organism evidence="2 3">
    <name type="scientific">Pendulispora rubella</name>
    <dbReference type="NCBI Taxonomy" id="2741070"/>
    <lineage>
        <taxon>Bacteria</taxon>
        <taxon>Pseudomonadati</taxon>
        <taxon>Myxococcota</taxon>
        <taxon>Myxococcia</taxon>
        <taxon>Myxococcales</taxon>
        <taxon>Sorangiineae</taxon>
        <taxon>Pendulisporaceae</taxon>
        <taxon>Pendulispora</taxon>
    </lineage>
</organism>
<dbReference type="Proteomes" id="UP001374803">
    <property type="component" value="Chromosome"/>
</dbReference>
<dbReference type="InterPro" id="IPR003587">
    <property type="entry name" value="Hint_dom_N"/>
</dbReference>
<dbReference type="InterPro" id="IPR006141">
    <property type="entry name" value="Intein_N"/>
</dbReference>
<evidence type="ECO:0000313" key="2">
    <source>
        <dbReference type="EMBL" id="WXB10632.1"/>
    </source>
</evidence>